<keyword evidence="4" id="KW-1185">Reference proteome</keyword>
<feature type="compositionally biased region" description="Polar residues" evidence="1">
    <location>
        <begin position="272"/>
        <end position="288"/>
    </location>
</feature>
<evidence type="ECO:0000313" key="3">
    <source>
        <dbReference type="EMBL" id="KAK5628134.1"/>
    </source>
</evidence>
<accession>A0AAN7UG00</accession>
<dbReference type="EMBL" id="JAWHQM010000008">
    <property type="protein sequence ID" value="KAK5628134.1"/>
    <property type="molecule type" value="Genomic_DNA"/>
</dbReference>
<name>A0AAN7UG00_9PEZI</name>
<feature type="compositionally biased region" description="Low complexity" evidence="1">
    <location>
        <begin position="100"/>
        <end position="131"/>
    </location>
</feature>
<feature type="compositionally biased region" description="Basic and acidic residues" evidence="1">
    <location>
        <begin position="60"/>
        <end position="70"/>
    </location>
</feature>
<keyword evidence="2" id="KW-0812">Transmembrane</keyword>
<feature type="compositionally biased region" description="Basic and acidic residues" evidence="1">
    <location>
        <begin position="259"/>
        <end position="270"/>
    </location>
</feature>
<feature type="compositionally biased region" description="Polar residues" evidence="1">
    <location>
        <begin position="348"/>
        <end position="359"/>
    </location>
</feature>
<comment type="caution">
    <text evidence="3">The sequence shown here is derived from an EMBL/GenBank/DDBJ whole genome shotgun (WGS) entry which is preliminary data.</text>
</comment>
<dbReference type="AlphaFoldDB" id="A0AAN7UG00"/>
<organism evidence="3 4">
    <name type="scientific">Xylaria bambusicola</name>
    <dbReference type="NCBI Taxonomy" id="326684"/>
    <lineage>
        <taxon>Eukaryota</taxon>
        <taxon>Fungi</taxon>
        <taxon>Dikarya</taxon>
        <taxon>Ascomycota</taxon>
        <taxon>Pezizomycotina</taxon>
        <taxon>Sordariomycetes</taxon>
        <taxon>Xylariomycetidae</taxon>
        <taxon>Xylariales</taxon>
        <taxon>Xylariaceae</taxon>
        <taxon>Xylaria</taxon>
    </lineage>
</organism>
<gene>
    <name evidence="3" type="ORF">RRF57_003849</name>
</gene>
<keyword evidence="2" id="KW-1133">Transmembrane helix</keyword>
<feature type="transmembrane region" description="Helical" evidence="2">
    <location>
        <begin position="162"/>
        <end position="184"/>
    </location>
</feature>
<feature type="region of interest" description="Disordered" evidence="1">
    <location>
        <begin position="193"/>
        <end position="359"/>
    </location>
</feature>
<sequence length="359" mass="38070">MSTSPFITPALPIVERQECDQGTVFYHCGNFEGCCKVDPCAYRNLPKPCDVALAQQSSESHESTTTEEHTQTVTTLPDFTTKDPGTDTETETSATDDPDTSTSSSSPTKTGISTTTTADGTTLSTSVVSTSRFPSSATRTLPAPLPTNSSSSDDNGLPNGTLAGISVISAIGAIVFLTTFFWYARRRRLSKRMSSLRGSSSTPMGSPSAGFDFGFATGRREGGSSPPPPPPAPEIRAQCSELYTPGDRPENAQQIPVPEIREPEPTHVELDSSGTQRPSLGVQPTQAPDNAKLQAPRGPSLPSAQGQLHPPLLTPGFRGGSVQGNRDSTNPWVPPRATLNATEDERMNNQYANSWATGP</sequence>
<keyword evidence="2" id="KW-0472">Membrane</keyword>
<feature type="region of interest" description="Disordered" evidence="1">
    <location>
        <begin position="60"/>
        <end position="156"/>
    </location>
</feature>
<dbReference type="Proteomes" id="UP001305414">
    <property type="component" value="Unassembled WGS sequence"/>
</dbReference>
<reference evidence="3 4" key="1">
    <citation type="submission" date="2023-10" db="EMBL/GenBank/DDBJ databases">
        <title>Draft genome sequence of Xylaria bambusicola isolate GMP-LS, the root and basal stem rot pathogen of sugarcane in Indonesia.</title>
        <authorList>
            <person name="Selvaraj P."/>
            <person name="Muralishankar V."/>
            <person name="Muruganantham S."/>
            <person name="Sp S."/>
            <person name="Haryani S."/>
            <person name="Lau K.J.X."/>
            <person name="Naqvi N.I."/>
        </authorList>
    </citation>
    <scope>NUCLEOTIDE SEQUENCE [LARGE SCALE GENOMIC DNA]</scope>
    <source>
        <strain evidence="3">GMP-LS</strain>
    </source>
</reference>
<evidence type="ECO:0000256" key="2">
    <source>
        <dbReference type="SAM" id="Phobius"/>
    </source>
</evidence>
<proteinExistence type="predicted"/>
<evidence type="ECO:0000313" key="4">
    <source>
        <dbReference type="Proteomes" id="UP001305414"/>
    </source>
</evidence>
<evidence type="ECO:0000256" key="1">
    <source>
        <dbReference type="SAM" id="MobiDB-lite"/>
    </source>
</evidence>
<protein>
    <submittedName>
        <fullName evidence="3">Uncharacterized protein</fullName>
    </submittedName>
</protein>
<feature type="compositionally biased region" description="Acidic residues" evidence="1">
    <location>
        <begin position="86"/>
        <end position="99"/>
    </location>
</feature>